<dbReference type="KEGG" id="edi:EDI_107900"/>
<feature type="domain" description="Fungal lipase-type" evidence="3">
    <location>
        <begin position="230"/>
        <end position="328"/>
    </location>
</feature>
<gene>
    <name evidence="4" type="ORF">EDI_107900</name>
</gene>
<dbReference type="AlphaFoldDB" id="B0EPL5"/>
<keyword evidence="1" id="KW-0812">Transmembrane</keyword>
<accession>B0EPL5</accession>
<dbReference type="SUPFAM" id="SSF53474">
    <property type="entry name" value="alpha/beta-Hydrolases"/>
    <property type="match status" value="1"/>
</dbReference>
<keyword evidence="1" id="KW-1133">Transmembrane helix</keyword>
<dbReference type="GO" id="GO:0006629">
    <property type="term" value="P:lipid metabolic process"/>
    <property type="evidence" value="ECO:0007669"/>
    <property type="project" value="InterPro"/>
</dbReference>
<dbReference type="EMBL" id="DS550291">
    <property type="protein sequence ID" value="EDR23531.1"/>
    <property type="molecule type" value="Genomic_DNA"/>
</dbReference>
<sequence>MGWYWVIFVLSFISGFIPSTRALSKKLDDNEDNNEDDNKDITITYSDTETESNEETDDTDKIIKQSFGFNFRFSIILWVIIAGLTIVLIIFIIWVLYIPSKSNTKNKTTTSFNEEDEYISFRARMNEIIEGKSYDDQFDELKYYQQILDPSNDVVEHSHLCESDSYGITPFDYSCLSSLTYAKNTLSLNSNKYKHITNYLCNKGWKSITINDNGLLHYLVGYNDILNVNVIGFRGTDSKSDGIYDLKLFAESSIPTMSVSVFPVFTKQVLSKISYILSLFGSKAFPSTAYDLVRIAKDVVLDETKKKPQQQFVLIGHSLGGGIANIVGNELGIVSFGISPPGTYLGSKGLNFKKKNSTLLTRAVIPERDPIAALGINGGLQMSIPCYEHSRDCHGINNSICMIGILCKHYEQEIIDMCSDKWNDWKFNYPNKNK</sequence>
<dbReference type="VEuPathDB" id="AmoebaDB:EDI_107900"/>
<dbReference type="OMA" id="FYHIREV"/>
<evidence type="ECO:0000313" key="4">
    <source>
        <dbReference type="EMBL" id="EDR23531.1"/>
    </source>
</evidence>
<feature type="chain" id="PRO_5002747898" description="Fungal lipase-type domain-containing protein" evidence="2">
    <location>
        <begin position="23"/>
        <end position="434"/>
    </location>
</feature>
<keyword evidence="5" id="KW-1185">Reference proteome</keyword>
<feature type="transmembrane region" description="Helical" evidence="1">
    <location>
        <begin position="75"/>
        <end position="97"/>
    </location>
</feature>
<dbReference type="InterPro" id="IPR029058">
    <property type="entry name" value="AB_hydrolase_fold"/>
</dbReference>
<dbReference type="Gene3D" id="3.40.50.1820">
    <property type="entry name" value="alpha/beta hydrolase"/>
    <property type="match status" value="1"/>
</dbReference>
<evidence type="ECO:0000256" key="1">
    <source>
        <dbReference type="SAM" id="Phobius"/>
    </source>
</evidence>
<protein>
    <recommendedName>
        <fullName evidence="3">Fungal lipase-type domain-containing protein</fullName>
    </recommendedName>
</protein>
<dbReference type="OrthoDB" id="58570at2759"/>
<dbReference type="InterPro" id="IPR002921">
    <property type="entry name" value="Fungal_lipase-type"/>
</dbReference>
<dbReference type="Proteomes" id="UP000008076">
    <property type="component" value="Unassembled WGS sequence"/>
</dbReference>
<feature type="signal peptide" evidence="2">
    <location>
        <begin position="1"/>
        <end position="22"/>
    </location>
</feature>
<keyword evidence="1" id="KW-0472">Membrane</keyword>
<reference evidence="5" key="1">
    <citation type="submission" date="2007-12" db="EMBL/GenBank/DDBJ databases">
        <title>Annotation of Entamoeba dispar SAW760.</title>
        <authorList>
            <person name="Lorenzi H."/>
            <person name="Inman J."/>
            <person name="Schobel S."/>
            <person name="Amedeo P."/>
            <person name="Caler E."/>
        </authorList>
    </citation>
    <scope>NUCLEOTIDE SEQUENCE [LARGE SCALE GENOMIC DNA]</scope>
    <source>
        <strain evidence="5">ATCC PRA-260 / SAW760</strain>
    </source>
</reference>
<keyword evidence="2" id="KW-0732">Signal</keyword>
<dbReference type="eggNOG" id="ENOG502S6JW">
    <property type="taxonomic scope" value="Eukaryota"/>
</dbReference>
<dbReference type="GeneID" id="5885227"/>
<name>B0EPL5_ENTDS</name>
<proteinExistence type="predicted"/>
<evidence type="ECO:0000256" key="2">
    <source>
        <dbReference type="SAM" id="SignalP"/>
    </source>
</evidence>
<organism evidence="5">
    <name type="scientific">Entamoeba dispar (strain ATCC PRA-260 / SAW760)</name>
    <dbReference type="NCBI Taxonomy" id="370354"/>
    <lineage>
        <taxon>Eukaryota</taxon>
        <taxon>Amoebozoa</taxon>
        <taxon>Evosea</taxon>
        <taxon>Archamoebae</taxon>
        <taxon>Mastigamoebida</taxon>
        <taxon>Entamoebidae</taxon>
        <taxon>Entamoeba</taxon>
    </lineage>
</organism>
<dbReference type="Pfam" id="PF01764">
    <property type="entry name" value="Lipase_3"/>
    <property type="match status" value="1"/>
</dbReference>
<evidence type="ECO:0000259" key="3">
    <source>
        <dbReference type="Pfam" id="PF01764"/>
    </source>
</evidence>
<evidence type="ECO:0000313" key="5">
    <source>
        <dbReference type="Proteomes" id="UP000008076"/>
    </source>
</evidence>
<dbReference type="RefSeq" id="XP_001740072.1">
    <property type="nucleotide sequence ID" value="XM_001740020.1"/>
</dbReference>